<accession>A0A4Y2G615</accession>
<dbReference type="EMBL" id="BGPR01001237">
    <property type="protein sequence ID" value="GBM49033.1"/>
    <property type="molecule type" value="Genomic_DNA"/>
</dbReference>
<dbReference type="InterPro" id="IPR017983">
    <property type="entry name" value="GPCR_2_secretin-like_CS"/>
</dbReference>
<sequence>MIESVIIFSQEVLGKNGMVLKKRARDGSGPEDWKERGIFCEAAWDSFLCWPPVAAGETLLRPCPLLDTMGTIIGENPHPVINPSIIQWRDKIGQESKIVYSSGFQPMGRGPLVGLG</sequence>
<dbReference type="SUPFAM" id="SSF111418">
    <property type="entry name" value="Hormone receptor domain"/>
    <property type="match status" value="1"/>
</dbReference>
<dbReference type="GO" id="GO:0016020">
    <property type="term" value="C:membrane"/>
    <property type="evidence" value="ECO:0007669"/>
    <property type="project" value="InterPro"/>
</dbReference>
<reference evidence="2 3" key="1">
    <citation type="journal article" date="2019" name="Sci. Rep.">
        <title>Orb-weaving spider Araneus ventricosus genome elucidates the spidroin gene catalogue.</title>
        <authorList>
            <person name="Kono N."/>
            <person name="Nakamura H."/>
            <person name="Ohtoshi R."/>
            <person name="Moran D.A.P."/>
            <person name="Shinohara A."/>
            <person name="Yoshida Y."/>
            <person name="Fujiwara M."/>
            <person name="Mori M."/>
            <person name="Tomita M."/>
            <person name="Arakawa K."/>
        </authorList>
    </citation>
    <scope>NUCLEOTIDE SEQUENCE [LARGE SCALE GENOMIC DNA]</scope>
</reference>
<dbReference type="GO" id="GO:0004930">
    <property type="term" value="F:G protein-coupled receptor activity"/>
    <property type="evidence" value="ECO:0007669"/>
    <property type="project" value="InterPro"/>
</dbReference>
<proteinExistence type="predicted"/>
<dbReference type="PROSITE" id="PS50227">
    <property type="entry name" value="G_PROTEIN_RECEP_F2_3"/>
    <property type="match status" value="1"/>
</dbReference>
<organism evidence="2 3">
    <name type="scientific">Araneus ventricosus</name>
    <name type="common">Orbweaver spider</name>
    <name type="synonym">Epeira ventricosa</name>
    <dbReference type="NCBI Taxonomy" id="182803"/>
    <lineage>
        <taxon>Eukaryota</taxon>
        <taxon>Metazoa</taxon>
        <taxon>Ecdysozoa</taxon>
        <taxon>Arthropoda</taxon>
        <taxon>Chelicerata</taxon>
        <taxon>Arachnida</taxon>
        <taxon>Araneae</taxon>
        <taxon>Araneomorphae</taxon>
        <taxon>Entelegynae</taxon>
        <taxon>Araneoidea</taxon>
        <taxon>Araneidae</taxon>
        <taxon>Araneus</taxon>
    </lineage>
</organism>
<dbReference type="Pfam" id="PF02793">
    <property type="entry name" value="HRM"/>
    <property type="match status" value="1"/>
</dbReference>
<dbReference type="PROSITE" id="PS00649">
    <property type="entry name" value="G_PROTEIN_RECEP_F2_1"/>
    <property type="match status" value="1"/>
</dbReference>
<dbReference type="Gene3D" id="4.10.1240.10">
    <property type="entry name" value="GPCR, family 2, extracellular hormone receptor domain"/>
    <property type="match status" value="1"/>
</dbReference>
<dbReference type="OrthoDB" id="5967113at2759"/>
<comment type="caution">
    <text evidence="2">The sequence shown here is derived from an EMBL/GenBank/DDBJ whole genome shotgun (WGS) entry which is preliminary data.</text>
</comment>
<protein>
    <recommendedName>
        <fullName evidence="1">G-protein coupled receptors family 2 profile 1 domain-containing protein</fullName>
    </recommendedName>
</protein>
<name>A0A4Y2G615_ARAVE</name>
<evidence type="ECO:0000313" key="3">
    <source>
        <dbReference type="Proteomes" id="UP000499080"/>
    </source>
</evidence>
<keyword evidence="3" id="KW-1185">Reference proteome</keyword>
<dbReference type="InterPro" id="IPR036445">
    <property type="entry name" value="GPCR_2_extracell_dom_sf"/>
</dbReference>
<feature type="domain" description="G-protein coupled receptors family 2 profile 1" evidence="1">
    <location>
        <begin position="34"/>
        <end position="64"/>
    </location>
</feature>
<dbReference type="AlphaFoldDB" id="A0A4Y2G615"/>
<dbReference type="Proteomes" id="UP000499080">
    <property type="component" value="Unassembled WGS sequence"/>
</dbReference>
<dbReference type="InterPro" id="IPR001879">
    <property type="entry name" value="GPCR_2_extracellular_dom"/>
</dbReference>
<gene>
    <name evidence="2" type="ORF">AVEN_153548_1</name>
</gene>
<evidence type="ECO:0000259" key="1">
    <source>
        <dbReference type="PROSITE" id="PS50227"/>
    </source>
</evidence>
<evidence type="ECO:0000313" key="2">
    <source>
        <dbReference type="EMBL" id="GBM49033.1"/>
    </source>
</evidence>